<proteinExistence type="predicted"/>
<protein>
    <submittedName>
        <fullName evidence="3">Flp pilus assembly protein TadG</fullName>
    </submittedName>
</protein>
<feature type="transmembrane region" description="Helical" evidence="1">
    <location>
        <begin position="21"/>
        <end position="43"/>
    </location>
</feature>
<accession>A0ABV2NL37</accession>
<name>A0ABV2NL37_9HYPH</name>
<keyword evidence="1" id="KW-1133">Transmembrane helix</keyword>
<dbReference type="Proteomes" id="UP001549119">
    <property type="component" value="Unassembled WGS sequence"/>
</dbReference>
<keyword evidence="4" id="KW-1185">Reference proteome</keyword>
<feature type="domain" description="TadE-like" evidence="2">
    <location>
        <begin position="15"/>
        <end position="52"/>
    </location>
</feature>
<evidence type="ECO:0000313" key="4">
    <source>
        <dbReference type="Proteomes" id="UP001549119"/>
    </source>
</evidence>
<comment type="caution">
    <text evidence="3">The sequence shown here is derived from an EMBL/GenBank/DDBJ whole genome shotgun (WGS) entry which is preliminary data.</text>
</comment>
<dbReference type="RefSeq" id="WP_070999880.1">
    <property type="nucleotide sequence ID" value="NZ_JBEPNV010000001.1"/>
</dbReference>
<organism evidence="3 4">
    <name type="scientific">Methylobacterium radiotolerans</name>
    <dbReference type="NCBI Taxonomy" id="31998"/>
    <lineage>
        <taxon>Bacteria</taxon>
        <taxon>Pseudomonadati</taxon>
        <taxon>Pseudomonadota</taxon>
        <taxon>Alphaproteobacteria</taxon>
        <taxon>Hyphomicrobiales</taxon>
        <taxon>Methylobacteriaceae</taxon>
        <taxon>Methylobacterium</taxon>
    </lineage>
</organism>
<keyword evidence="1" id="KW-0812">Transmembrane</keyword>
<sequence>MVSRLLWKLRTDRSGASAVEFSLVAPLFVGLMMAICEFSFAFFTLTSAQQAVWTEARQLALGRVTTTTAHDAVVAALPRWAQGRATVTADKDPADATRYLVTAAIPLTSAAPTNFFASLYGTRSMTASATLPQETQ</sequence>
<gene>
    <name evidence="3" type="ORF">ABIC20_004478</name>
</gene>
<keyword evidence="1" id="KW-0472">Membrane</keyword>
<evidence type="ECO:0000256" key="1">
    <source>
        <dbReference type="SAM" id="Phobius"/>
    </source>
</evidence>
<dbReference type="Pfam" id="PF07811">
    <property type="entry name" value="TadE"/>
    <property type="match status" value="1"/>
</dbReference>
<evidence type="ECO:0000259" key="2">
    <source>
        <dbReference type="Pfam" id="PF07811"/>
    </source>
</evidence>
<reference evidence="3 4" key="1">
    <citation type="submission" date="2024-06" db="EMBL/GenBank/DDBJ databases">
        <title>Genomics of switchgrass bacterial isolates.</title>
        <authorList>
            <person name="Shade A."/>
        </authorList>
    </citation>
    <scope>NUCLEOTIDE SEQUENCE [LARGE SCALE GENOMIC DNA]</scope>
    <source>
        <strain evidence="3 4">PvP084</strain>
    </source>
</reference>
<dbReference type="EMBL" id="JBEPNW010000002">
    <property type="protein sequence ID" value="MET3867169.1"/>
    <property type="molecule type" value="Genomic_DNA"/>
</dbReference>
<evidence type="ECO:0000313" key="3">
    <source>
        <dbReference type="EMBL" id="MET3867169.1"/>
    </source>
</evidence>
<dbReference type="InterPro" id="IPR012495">
    <property type="entry name" value="TadE-like_dom"/>
</dbReference>